<feature type="transmembrane region" description="Helical" evidence="6">
    <location>
        <begin position="249"/>
        <end position="267"/>
    </location>
</feature>
<protein>
    <recommendedName>
        <fullName evidence="9">High-affinity iron transporter</fullName>
    </recommendedName>
</protein>
<evidence type="ECO:0000256" key="4">
    <source>
        <dbReference type="ARBA" id="ARBA00022989"/>
    </source>
</evidence>
<comment type="similarity">
    <text evidence="2">Belongs to the oxidase-dependent Fe transporter (OFeT) (TC 9.A.10.1) family.</text>
</comment>
<feature type="transmembrane region" description="Helical" evidence="6">
    <location>
        <begin position="70"/>
        <end position="92"/>
    </location>
</feature>
<dbReference type="PANTHER" id="PTHR31632:SF2">
    <property type="entry name" value="PLASMA MEMBRANE IRON PERMEASE"/>
    <property type="match status" value="1"/>
</dbReference>
<evidence type="ECO:0000256" key="3">
    <source>
        <dbReference type="ARBA" id="ARBA00022692"/>
    </source>
</evidence>
<dbReference type="PANTHER" id="PTHR31632">
    <property type="entry name" value="IRON TRANSPORTER FTH1"/>
    <property type="match status" value="1"/>
</dbReference>
<evidence type="ECO:0000313" key="7">
    <source>
        <dbReference type="EMBL" id="OGY94066.1"/>
    </source>
</evidence>
<feature type="transmembrane region" description="Helical" evidence="6">
    <location>
        <begin position="176"/>
        <end position="196"/>
    </location>
</feature>
<dbReference type="AlphaFoldDB" id="A0A1G2BYN1"/>
<evidence type="ECO:0000313" key="8">
    <source>
        <dbReference type="Proteomes" id="UP000177626"/>
    </source>
</evidence>
<sequence>MTASFIITLRETLEAALIVGIVIGVLKRSNQYIYYRMVWYGVLAGIALSVLGAAFFQRLAGGFSGRAEELFEGITMLVGGFLITTLIVWVMHRGNFNQELSNKTNEHVYKARPLSIFFMVLVAILREGIETVIFLQSASLVSGDKNLWGALLGIVLAIGLGVALYFGFLRINLKKFFYTTSIILIFFAAGLIAHGVHELQETGILPILTAKVWDINPTVLVDGNYPLWHEKGVGGHFLVGLFGYNGNPTGLEVMSYVLYLLGIAYFWHKMINKKAVI</sequence>
<comment type="caution">
    <text evidence="7">The sequence shown here is derived from an EMBL/GenBank/DDBJ whole genome shotgun (WGS) entry which is preliminary data.</text>
</comment>
<dbReference type="GO" id="GO:0015093">
    <property type="term" value="F:ferrous iron transmembrane transporter activity"/>
    <property type="evidence" value="ECO:0007669"/>
    <property type="project" value="TreeGrafter"/>
</dbReference>
<dbReference type="Proteomes" id="UP000177626">
    <property type="component" value="Unassembled WGS sequence"/>
</dbReference>
<dbReference type="EMBL" id="MHKQ01000013">
    <property type="protein sequence ID" value="OGY94066.1"/>
    <property type="molecule type" value="Genomic_DNA"/>
</dbReference>
<evidence type="ECO:0000256" key="5">
    <source>
        <dbReference type="ARBA" id="ARBA00023136"/>
    </source>
</evidence>
<evidence type="ECO:0000256" key="1">
    <source>
        <dbReference type="ARBA" id="ARBA00004141"/>
    </source>
</evidence>
<dbReference type="Pfam" id="PF03239">
    <property type="entry name" value="FTR1"/>
    <property type="match status" value="1"/>
</dbReference>
<keyword evidence="4 6" id="KW-1133">Transmembrane helix</keyword>
<keyword evidence="3 6" id="KW-0812">Transmembrane</keyword>
<evidence type="ECO:0008006" key="9">
    <source>
        <dbReference type="Google" id="ProtNLM"/>
    </source>
</evidence>
<gene>
    <name evidence="7" type="ORF">A2406_00365</name>
</gene>
<evidence type="ECO:0000256" key="2">
    <source>
        <dbReference type="ARBA" id="ARBA00008333"/>
    </source>
</evidence>
<feature type="transmembrane region" description="Helical" evidence="6">
    <location>
        <begin position="6"/>
        <end position="26"/>
    </location>
</feature>
<dbReference type="GO" id="GO:0033573">
    <property type="term" value="C:high-affinity iron permease complex"/>
    <property type="evidence" value="ECO:0007669"/>
    <property type="project" value="InterPro"/>
</dbReference>
<proteinExistence type="inferred from homology"/>
<keyword evidence="5 6" id="KW-0472">Membrane</keyword>
<accession>A0A1G2BYN1</accession>
<feature type="transmembrane region" description="Helical" evidence="6">
    <location>
        <begin position="113"/>
        <end position="135"/>
    </location>
</feature>
<feature type="transmembrane region" description="Helical" evidence="6">
    <location>
        <begin position="147"/>
        <end position="169"/>
    </location>
</feature>
<dbReference type="InterPro" id="IPR004923">
    <property type="entry name" value="FTR1/Fip1/EfeU"/>
</dbReference>
<feature type="transmembrane region" description="Helical" evidence="6">
    <location>
        <begin position="38"/>
        <end position="58"/>
    </location>
</feature>
<evidence type="ECO:0000256" key="6">
    <source>
        <dbReference type="SAM" id="Phobius"/>
    </source>
</evidence>
<organism evidence="7 8">
    <name type="scientific">Candidatus Komeilibacteria bacterium RIFOXYC1_FULL_37_11</name>
    <dbReference type="NCBI Taxonomy" id="1798555"/>
    <lineage>
        <taxon>Bacteria</taxon>
        <taxon>Candidatus Komeiliibacteriota</taxon>
    </lineage>
</organism>
<name>A0A1G2BYN1_9BACT</name>
<reference evidence="7 8" key="1">
    <citation type="journal article" date="2016" name="Nat. Commun.">
        <title>Thousands of microbial genomes shed light on interconnected biogeochemical processes in an aquifer system.</title>
        <authorList>
            <person name="Anantharaman K."/>
            <person name="Brown C.T."/>
            <person name="Hug L.A."/>
            <person name="Sharon I."/>
            <person name="Castelle C.J."/>
            <person name="Probst A.J."/>
            <person name="Thomas B.C."/>
            <person name="Singh A."/>
            <person name="Wilkins M.J."/>
            <person name="Karaoz U."/>
            <person name="Brodie E.L."/>
            <person name="Williams K.H."/>
            <person name="Hubbard S.S."/>
            <person name="Banfield J.F."/>
        </authorList>
    </citation>
    <scope>NUCLEOTIDE SEQUENCE [LARGE SCALE GENOMIC DNA]</scope>
</reference>
<comment type="subcellular location">
    <subcellularLocation>
        <location evidence="1">Membrane</location>
        <topology evidence="1">Multi-pass membrane protein</topology>
    </subcellularLocation>
</comment>